<accession>A0A9D2F5D2</accession>
<dbReference type="Pfam" id="PF14066">
    <property type="entry name" value="DUF4256"/>
    <property type="match status" value="1"/>
</dbReference>
<dbReference type="EMBL" id="DXBN01000007">
    <property type="protein sequence ID" value="HIZ52371.1"/>
    <property type="molecule type" value="Genomic_DNA"/>
</dbReference>
<comment type="caution">
    <text evidence="1">The sequence shown here is derived from an EMBL/GenBank/DDBJ whole genome shotgun (WGS) entry which is preliminary data.</text>
</comment>
<dbReference type="InterPro" id="IPR025352">
    <property type="entry name" value="DUF4256"/>
</dbReference>
<dbReference type="AlphaFoldDB" id="A0A9D2F5D2"/>
<gene>
    <name evidence="1" type="ORF">IAA20_00305</name>
</gene>
<sequence length="191" mass="21661">MVKETLDLSHLTQNELIVILEARFSKHMERHPQLTWDPVKEALENNPAVLAILLEMEKTGGEPDVVGVDRQQSGYLFYDCSAESPEGRRSYCYDDVALNARKKYKPENSAVNCAQQMGIELLSEEEYGYLQTLGTFDLKTSSWLATPIEVRNLGGALFGDKRYNRTFTYHNGADSYYANRGFRGKTSVPYS</sequence>
<reference evidence="1" key="1">
    <citation type="journal article" date="2021" name="PeerJ">
        <title>Extensive microbial diversity within the chicken gut microbiome revealed by metagenomics and culture.</title>
        <authorList>
            <person name="Gilroy R."/>
            <person name="Ravi A."/>
            <person name="Getino M."/>
            <person name="Pursley I."/>
            <person name="Horton D.L."/>
            <person name="Alikhan N.F."/>
            <person name="Baker D."/>
            <person name="Gharbi K."/>
            <person name="Hall N."/>
            <person name="Watson M."/>
            <person name="Adriaenssens E.M."/>
            <person name="Foster-Nyarko E."/>
            <person name="Jarju S."/>
            <person name="Secka A."/>
            <person name="Antonio M."/>
            <person name="Oren A."/>
            <person name="Chaudhuri R.R."/>
            <person name="La Ragione R."/>
            <person name="Hildebrand F."/>
            <person name="Pallen M.J."/>
        </authorList>
    </citation>
    <scope>NUCLEOTIDE SEQUENCE</scope>
    <source>
        <strain evidence="1">CHK172-16539</strain>
    </source>
</reference>
<reference evidence="1" key="2">
    <citation type="submission" date="2021-04" db="EMBL/GenBank/DDBJ databases">
        <authorList>
            <person name="Gilroy R."/>
        </authorList>
    </citation>
    <scope>NUCLEOTIDE SEQUENCE</scope>
    <source>
        <strain evidence="1">CHK172-16539</strain>
    </source>
</reference>
<evidence type="ECO:0000313" key="1">
    <source>
        <dbReference type="EMBL" id="HIZ52371.1"/>
    </source>
</evidence>
<protein>
    <submittedName>
        <fullName evidence="1">DUF4256 domain-containing protein</fullName>
    </submittedName>
</protein>
<organism evidence="1 2">
    <name type="scientific">Candidatus Enterococcus avicola</name>
    <dbReference type="NCBI Taxonomy" id="2838561"/>
    <lineage>
        <taxon>Bacteria</taxon>
        <taxon>Bacillati</taxon>
        <taxon>Bacillota</taxon>
        <taxon>Bacilli</taxon>
        <taxon>Lactobacillales</taxon>
        <taxon>Enterococcaceae</taxon>
        <taxon>Enterococcus</taxon>
    </lineage>
</organism>
<evidence type="ECO:0000313" key="2">
    <source>
        <dbReference type="Proteomes" id="UP000824063"/>
    </source>
</evidence>
<name>A0A9D2F5D2_9ENTE</name>
<dbReference type="Proteomes" id="UP000824063">
    <property type="component" value="Unassembled WGS sequence"/>
</dbReference>
<proteinExistence type="predicted"/>